<comment type="catalytic activity">
    <reaction evidence="17">
        <text>NAD(+) + (ADP-D-ribosyl)n-acceptor = nicotinamide + (ADP-D-ribosyl)n+1-acceptor + H(+).</text>
        <dbReference type="EC" id="2.4.2.30"/>
    </reaction>
</comment>
<evidence type="ECO:0000256" key="18">
    <source>
        <dbReference type="RuleBase" id="RU362114"/>
    </source>
</evidence>
<organism evidence="24 25">
    <name type="scientific">Vitis vinifera</name>
    <name type="common">Grape</name>
    <dbReference type="NCBI Taxonomy" id="29760"/>
    <lineage>
        <taxon>Eukaryota</taxon>
        <taxon>Viridiplantae</taxon>
        <taxon>Streptophyta</taxon>
        <taxon>Embryophyta</taxon>
        <taxon>Tracheophyta</taxon>
        <taxon>Spermatophyta</taxon>
        <taxon>Magnoliopsida</taxon>
        <taxon>eudicotyledons</taxon>
        <taxon>Gunneridae</taxon>
        <taxon>Pentapetalae</taxon>
        <taxon>rosids</taxon>
        <taxon>Vitales</taxon>
        <taxon>Vitaceae</taxon>
        <taxon>Viteae</taxon>
        <taxon>Vitis</taxon>
    </lineage>
</organism>
<dbReference type="GO" id="GO:0003677">
    <property type="term" value="F:DNA binding"/>
    <property type="evidence" value="ECO:0007669"/>
    <property type="project" value="UniProtKB-KW"/>
</dbReference>
<dbReference type="Pfam" id="PF02877">
    <property type="entry name" value="PARP_reg"/>
    <property type="match status" value="1"/>
</dbReference>
<feature type="domain" description="BRCT" evidence="20">
    <location>
        <begin position="137"/>
        <end position="183"/>
    </location>
</feature>
<dbReference type="PROSITE" id="PS51060">
    <property type="entry name" value="PARP_ALPHA_HD"/>
    <property type="match status" value="1"/>
</dbReference>
<evidence type="ECO:0000313" key="24">
    <source>
        <dbReference type="EMBL" id="RVW24581.1"/>
    </source>
</evidence>
<keyword evidence="12 18" id="KW-0520">NAD</keyword>
<evidence type="ECO:0000256" key="12">
    <source>
        <dbReference type="ARBA" id="ARBA00023027"/>
    </source>
</evidence>
<evidence type="ECO:0000256" key="19">
    <source>
        <dbReference type="SAM" id="MobiDB-lite"/>
    </source>
</evidence>
<keyword evidence="13" id="KW-0238">DNA-binding</keyword>
<keyword evidence="10" id="KW-0863">Zinc-finger</keyword>
<evidence type="ECO:0000256" key="2">
    <source>
        <dbReference type="ARBA" id="ARBA00000459"/>
    </source>
</evidence>
<comment type="similarity">
    <text evidence="15">Belongs to the ARTD/PARP family.</text>
</comment>
<keyword evidence="9" id="KW-0013">ADP-ribosylation</keyword>
<evidence type="ECO:0000256" key="6">
    <source>
        <dbReference type="ARBA" id="ARBA00022695"/>
    </source>
</evidence>
<keyword evidence="8" id="KW-0677">Repeat</keyword>
<dbReference type="SUPFAM" id="SSF52113">
    <property type="entry name" value="BRCT domain"/>
    <property type="match status" value="1"/>
</dbReference>
<dbReference type="GO" id="GO:0008270">
    <property type="term" value="F:zinc ion binding"/>
    <property type="evidence" value="ECO:0007669"/>
    <property type="project" value="UniProtKB-KW"/>
</dbReference>
<feature type="region of interest" description="Disordered" evidence="19">
    <location>
        <begin position="83"/>
        <end position="112"/>
    </location>
</feature>
<dbReference type="InterPro" id="IPR008893">
    <property type="entry name" value="WGR_domain"/>
</dbReference>
<reference evidence="24 25" key="1">
    <citation type="journal article" date="2018" name="PLoS Genet.">
        <title>Population sequencing reveals clonal diversity and ancestral inbreeding in the grapevine cultivar Chardonnay.</title>
        <authorList>
            <person name="Roach M.J."/>
            <person name="Johnson D.L."/>
            <person name="Bohlmann J."/>
            <person name="van Vuuren H.J."/>
            <person name="Jones S.J."/>
            <person name="Pretorius I.S."/>
            <person name="Schmidt S.A."/>
            <person name="Borneman A.R."/>
        </authorList>
    </citation>
    <scope>NUCLEOTIDE SEQUENCE [LARGE SCALE GENOMIC DNA]</scope>
    <source>
        <strain evidence="25">cv. Chardonnay</strain>
        <tissue evidence="24">Leaf</tissue>
    </source>
</reference>
<dbReference type="PROSITE" id="PS51977">
    <property type="entry name" value="WGR"/>
    <property type="match status" value="1"/>
</dbReference>
<dbReference type="InterPro" id="IPR004102">
    <property type="entry name" value="Poly(ADP-ribose)pol_reg_dom"/>
</dbReference>
<dbReference type="InterPro" id="IPR050800">
    <property type="entry name" value="ARTD/PARP"/>
</dbReference>
<evidence type="ECO:0000256" key="3">
    <source>
        <dbReference type="ARBA" id="ARBA00004123"/>
    </source>
</evidence>
<keyword evidence="7" id="KW-0479">Metal-binding</keyword>
<keyword evidence="4 18" id="KW-0328">Glycosyltransferase</keyword>
<evidence type="ECO:0000256" key="16">
    <source>
        <dbReference type="ARBA" id="ARBA00024945"/>
    </source>
</evidence>
<dbReference type="Pfam" id="PF08063">
    <property type="entry name" value="Zn_ribbon_PADR1"/>
    <property type="match status" value="1"/>
</dbReference>
<feature type="domain" description="PARP catalytic" evidence="21">
    <location>
        <begin position="530"/>
        <end position="758"/>
    </location>
</feature>
<dbReference type="PANTHER" id="PTHR10459:SF80">
    <property type="entry name" value="POLY [ADP-RIBOSE] POLYMERASE 1"/>
    <property type="match status" value="1"/>
</dbReference>
<feature type="compositionally biased region" description="Low complexity" evidence="19">
    <location>
        <begin position="102"/>
        <end position="112"/>
    </location>
</feature>
<feature type="domain" description="WGR" evidence="23">
    <location>
        <begin position="212"/>
        <end position="382"/>
    </location>
</feature>
<dbReference type="SUPFAM" id="SSF56399">
    <property type="entry name" value="ADP-ribosylation"/>
    <property type="match status" value="1"/>
</dbReference>
<dbReference type="EMBL" id="QGNW01002169">
    <property type="protein sequence ID" value="RVW24581.1"/>
    <property type="molecule type" value="Genomic_DNA"/>
</dbReference>
<dbReference type="Pfam" id="PF05406">
    <property type="entry name" value="WGR"/>
    <property type="match status" value="1"/>
</dbReference>
<sequence>MGSASLVPLTDNADGMLFGALGHCPLCSSSLRYSGGMYRCQGYLSAWSKCSYSTVEPERIKGKWKIPEETSNQYLRKWFKSQKGKKPVRVMPPQSSNVSCGKQAASPSQSSKSENLSDLRVAIAGYSKQCVVYTNCFVVGGMLDAEDAKMRRARKMKLPVLREDYLVDCFKSQKKLPFDKYKIEASGETSSMVTVKVKGRSAVHEASGLQDSGHILEDGKSIYNTTLNMSDLSTGVNRFISRVPKYFFQPRLLLIWTSTGVKYVPAIEVDMNWKCIFYIECACLHKDLALMKTLPSLESRSDGIRKWKVRLKKIIQEDRGSNCYVFRKWGRVGNDKIGGNKLDEMPKSDAIQEFKRLFLEKTGNPWEAWERKQNFQKQPGRFFPLDIDYGVNKQVSKKNNLSNVNSQLAPQVVELMKMLFNVETYRSAMMEFEINMSEMPLGKLSKSNIQKGFEALTEIQNLLNSNAHDPSFKESLIVDASNRFFTVIPSIHPHVIRDEDDFKSKVKMLEALQDIEIASRLVGFDVDSDDSLDDKYKKLRCDIAPLPHDSEEYRLIEKYLLTTHAPTHMDWTLELEEVFSLEREGEFDKFASYREKLQNRMLLWHGSRLTNFVGILSQGLRIAPPEAPATGYMFGKGVYFADLVSKSAQYCYTDRKNPVGLMLLSEVALGEVYELRKAMYMDKPPEGKHSTKGLGKKKPQDSEYVKWRDEVVVPCGKPVPSNVKSTELMYNEYIVYNTAQVKMQFLLKVRFHHKRMRRNSSAKISFGICQRSVNLKLGLIRLRLQKNLLGREWSACVPCAGGDAVDWHLSDVDDVRVGCTE</sequence>
<gene>
    <name evidence="24" type="primary">PARP1_2</name>
    <name evidence="24" type="ORF">CK203_090217</name>
</gene>
<evidence type="ECO:0000256" key="11">
    <source>
        <dbReference type="ARBA" id="ARBA00022833"/>
    </source>
</evidence>
<proteinExistence type="inferred from homology"/>
<evidence type="ECO:0000256" key="9">
    <source>
        <dbReference type="ARBA" id="ARBA00022765"/>
    </source>
</evidence>
<dbReference type="Gene3D" id="3.40.50.10190">
    <property type="entry name" value="BRCT domain"/>
    <property type="match status" value="1"/>
</dbReference>
<dbReference type="Gene3D" id="3.90.640.80">
    <property type="match status" value="1"/>
</dbReference>
<comment type="subcellular location">
    <subcellularLocation>
        <location evidence="3">Nucleus</location>
    </subcellularLocation>
</comment>
<dbReference type="SUPFAM" id="SSF47587">
    <property type="entry name" value="Domain of poly(ADP-ribose) polymerase"/>
    <property type="match status" value="1"/>
</dbReference>
<dbReference type="SMART" id="SM00773">
    <property type="entry name" value="WGR"/>
    <property type="match status" value="1"/>
</dbReference>
<feature type="domain" description="PARP alpha-helical" evidence="22">
    <location>
        <begin position="405"/>
        <end position="523"/>
    </location>
</feature>
<dbReference type="GO" id="GO:0005634">
    <property type="term" value="C:nucleus"/>
    <property type="evidence" value="ECO:0007669"/>
    <property type="project" value="UniProtKB-SubCell"/>
</dbReference>
<dbReference type="GO" id="GO:0070212">
    <property type="term" value="P:protein poly-ADP-ribosylation"/>
    <property type="evidence" value="ECO:0007669"/>
    <property type="project" value="UniProtKB-ARBA"/>
</dbReference>
<evidence type="ECO:0000256" key="4">
    <source>
        <dbReference type="ARBA" id="ARBA00022676"/>
    </source>
</evidence>
<dbReference type="GO" id="GO:0016779">
    <property type="term" value="F:nucleotidyltransferase activity"/>
    <property type="evidence" value="ECO:0007669"/>
    <property type="project" value="UniProtKB-KW"/>
</dbReference>
<dbReference type="InterPro" id="IPR036420">
    <property type="entry name" value="BRCT_dom_sf"/>
</dbReference>
<dbReference type="AlphaFoldDB" id="A0A438CN03"/>
<evidence type="ECO:0000259" key="23">
    <source>
        <dbReference type="PROSITE" id="PS51977"/>
    </source>
</evidence>
<name>A0A438CN03_VITVI</name>
<dbReference type="InterPro" id="IPR012317">
    <property type="entry name" value="Poly(ADP-ribose)pol_cat_dom"/>
</dbReference>
<dbReference type="InterPro" id="IPR001357">
    <property type="entry name" value="BRCT_dom"/>
</dbReference>
<keyword evidence="14" id="KW-0539">Nucleus</keyword>
<evidence type="ECO:0000313" key="25">
    <source>
        <dbReference type="Proteomes" id="UP000288805"/>
    </source>
</evidence>
<dbReference type="InterPro" id="IPR036616">
    <property type="entry name" value="Poly(ADP-ribose)pol_reg_dom_sf"/>
</dbReference>
<keyword evidence="5 18" id="KW-0808">Transferase</keyword>
<dbReference type="Gene3D" id="3.90.228.10">
    <property type="match status" value="1"/>
</dbReference>
<evidence type="ECO:0000259" key="22">
    <source>
        <dbReference type="PROSITE" id="PS51060"/>
    </source>
</evidence>
<dbReference type="Pfam" id="PF00644">
    <property type="entry name" value="PARP"/>
    <property type="match status" value="1"/>
</dbReference>
<evidence type="ECO:0000256" key="1">
    <source>
        <dbReference type="ARBA" id="ARBA00000438"/>
    </source>
</evidence>
<comment type="caution">
    <text evidence="24">The sequence shown here is derived from an EMBL/GenBank/DDBJ whole genome shotgun (WGS) entry which is preliminary data.</text>
</comment>
<evidence type="ECO:0000256" key="14">
    <source>
        <dbReference type="ARBA" id="ARBA00023242"/>
    </source>
</evidence>
<dbReference type="GO" id="GO:0003950">
    <property type="term" value="F:NAD+ poly-ADP-ribosyltransferase activity"/>
    <property type="evidence" value="ECO:0007669"/>
    <property type="project" value="UniProtKB-UniRule"/>
</dbReference>
<dbReference type="SMART" id="SM01335">
    <property type="entry name" value="PADR1"/>
    <property type="match status" value="1"/>
</dbReference>
<dbReference type="Gene3D" id="1.20.142.10">
    <property type="entry name" value="Poly(ADP-ribose) polymerase, regulatory domain"/>
    <property type="match status" value="1"/>
</dbReference>
<dbReference type="GO" id="GO:0140807">
    <property type="term" value="F:NAD+-protein-glutamate ADP-ribosyltransferase activity"/>
    <property type="evidence" value="ECO:0007669"/>
    <property type="project" value="RHEA"/>
</dbReference>
<dbReference type="Proteomes" id="UP000288805">
    <property type="component" value="Unassembled WGS sequence"/>
</dbReference>
<dbReference type="PROSITE" id="PS52007">
    <property type="entry name" value="PADR1"/>
    <property type="match status" value="1"/>
</dbReference>
<comment type="function">
    <text evidence="16">Involved in the base excision repair (BER) pathway, by catalyzing the poly(ADP-ribosyl)ation of a limited number of acceptor proteins involved in chromatin architecture and in DNA metabolism. This modification follows DNA damages and appears as an obligatory step in a detection/signaling pathway leading to the reparation of DNA strand breaks.</text>
</comment>
<evidence type="ECO:0000256" key="5">
    <source>
        <dbReference type="ARBA" id="ARBA00022679"/>
    </source>
</evidence>
<dbReference type="FunFam" id="1.20.142.10:FF:000002">
    <property type="entry name" value="Poly [ADP-ribose] polymerase"/>
    <property type="match status" value="1"/>
</dbReference>
<comment type="catalytic activity">
    <reaction evidence="2">
        <text>L-glutamyl-[protein] + NAD(+) = 5-O-(ADP-D-ribosyl)-L-glutamyl-[protein] + nicotinamide</text>
        <dbReference type="Rhea" id="RHEA:58224"/>
        <dbReference type="Rhea" id="RHEA-COMP:10208"/>
        <dbReference type="Rhea" id="RHEA-COMP:15089"/>
        <dbReference type="ChEBI" id="CHEBI:17154"/>
        <dbReference type="ChEBI" id="CHEBI:29973"/>
        <dbReference type="ChEBI" id="CHEBI:57540"/>
        <dbReference type="ChEBI" id="CHEBI:142540"/>
    </reaction>
</comment>
<accession>A0A438CN03</accession>
<keyword evidence="6" id="KW-0548">Nucleotidyltransferase</keyword>
<dbReference type="InterPro" id="IPR036930">
    <property type="entry name" value="WGR_dom_sf"/>
</dbReference>
<evidence type="ECO:0000256" key="17">
    <source>
        <dbReference type="ARBA" id="ARBA00033987"/>
    </source>
</evidence>
<evidence type="ECO:0000256" key="15">
    <source>
        <dbReference type="ARBA" id="ARBA00024347"/>
    </source>
</evidence>
<dbReference type="PANTHER" id="PTHR10459">
    <property type="entry name" value="DNA LIGASE"/>
    <property type="match status" value="1"/>
</dbReference>
<evidence type="ECO:0000259" key="21">
    <source>
        <dbReference type="PROSITE" id="PS51059"/>
    </source>
</evidence>
<dbReference type="SUPFAM" id="SSF142921">
    <property type="entry name" value="WGR domain-like"/>
    <property type="match status" value="2"/>
</dbReference>
<evidence type="ECO:0000256" key="10">
    <source>
        <dbReference type="ARBA" id="ARBA00022771"/>
    </source>
</evidence>
<evidence type="ECO:0000256" key="7">
    <source>
        <dbReference type="ARBA" id="ARBA00022723"/>
    </source>
</evidence>
<dbReference type="CDD" id="cd08001">
    <property type="entry name" value="WGR_PARP1_like"/>
    <property type="match status" value="1"/>
</dbReference>
<comment type="catalytic activity">
    <reaction evidence="1">
        <text>L-aspartyl-[protein] + NAD(+) = 4-O-(ADP-D-ribosyl)-L-aspartyl-[protein] + nicotinamide</text>
        <dbReference type="Rhea" id="RHEA:54424"/>
        <dbReference type="Rhea" id="RHEA-COMP:9867"/>
        <dbReference type="Rhea" id="RHEA-COMP:13832"/>
        <dbReference type="ChEBI" id="CHEBI:17154"/>
        <dbReference type="ChEBI" id="CHEBI:29961"/>
        <dbReference type="ChEBI" id="CHEBI:57540"/>
        <dbReference type="ChEBI" id="CHEBI:138102"/>
    </reaction>
</comment>
<dbReference type="CDD" id="cd01437">
    <property type="entry name" value="parp_like"/>
    <property type="match status" value="1"/>
</dbReference>
<dbReference type="GO" id="GO:0140806">
    <property type="term" value="F:NAD+-protein-aspartate ADP-ribosyltransferase activity"/>
    <property type="evidence" value="ECO:0007669"/>
    <property type="project" value="RHEA"/>
</dbReference>
<evidence type="ECO:0000256" key="8">
    <source>
        <dbReference type="ARBA" id="ARBA00022737"/>
    </source>
</evidence>
<keyword evidence="11" id="KW-0862">Zinc</keyword>
<protein>
    <recommendedName>
        <fullName evidence="18">Poly [ADP-ribose] polymerase</fullName>
        <shortName evidence="18">PARP</shortName>
        <ecNumber evidence="18">2.4.2.-</ecNumber>
    </recommendedName>
</protein>
<dbReference type="InterPro" id="IPR012982">
    <property type="entry name" value="PARP1-like_PADR1_Zn_ribbon"/>
</dbReference>
<dbReference type="EC" id="2.4.2.-" evidence="18"/>
<evidence type="ECO:0000256" key="13">
    <source>
        <dbReference type="ARBA" id="ARBA00023125"/>
    </source>
</evidence>
<evidence type="ECO:0000259" key="20">
    <source>
        <dbReference type="PROSITE" id="PS50172"/>
    </source>
</evidence>
<dbReference type="FunFam" id="3.90.228.10:FF:000002">
    <property type="entry name" value="Poly [ADP-ribose] polymerase"/>
    <property type="match status" value="1"/>
</dbReference>
<dbReference type="PROSITE" id="PS51059">
    <property type="entry name" value="PARP_CATALYTIC"/>
    <property type="match status" value="1"/>
</dbReference>
<dbReference type="PROSITE" id="PS50172">
    <property type="entry name" value="BRCT"/>
    <property type="match status" value="1"/>
</dbReference>